<dbReference type="GO" id="GO:0009279">
    <property type="term" value="C:cell outer membrane"/>
    <property type="evidence" value="ECO:0007669"/>
    <property type="project" value="UniProtKB-SubCell"/>
</dbReference>
<dbReference type="GO" id="GO:0015562">
    <property type="term" value="F:efflux transmembrane transporter activity"/>
    <property type="evidence" value="ECO:0007669"/>
    <property type="project" value="InterPro"/>
</dbReference>
<keyword evidence="2" id="KW-0813">Transport</keyword>
<organism evidence="7">
    <name type="scientific">termite gut metagenome</name>
    <dbReference type="NCBI Taxonomy" id="433724"/>
    <lineage>
        <taxon>unclassified sequences</taxon>
        <taxon>metagenomes</taxon>
        <taxon>organismal metagenomes</taxon>
    </lineage>
</organism>
<sequence>MRTINMKYIFFFPFVPFFLLYNVSIQAQQLLDLKSCLEIGLENNYSLRISRNEEQVRKNNVSLANAGFLPTLDLSASSQNVINNTETKIRATGETNNDGAVFDQTFNAGLNLNWTIFDGFQITTTYKRLKELEKQGEINTRLAIEDFIAGFTAEYYNNIRQKIRLKN</sequence>
<keyword evidence="6" id="KW-0998">Cell outer membrane</keyword>
<dbReference type="InterPro" id="IPR051906">
    <property type="entry name" value="TolC-like"/>
</dbReference>
<accession>A0A5J4S461</accession>
<proteinExistence type="predicted"/>
<evidence type="ECO:0000256" key="5">
    <source>
        <dbReference type="ARBA" id="ARBA00023136"/>
    </source>
</evidence>
<dbReference type="PANTHER" id="PTHR30026:SF20">
    <property type="entry name" value="OUTER MEMBRANE PROTEIN TOLC"/>
    <property type="match status" value="1"/>
</dbReference>
<dbReference type="GO" id="GO:0015288">
    <property type="term" value="F:porin activity"/>
    <property type="evidence" value="ECO:0007669"/>
    <property type="project" value="TreeGrafter"/>
</dbReference>
<reference evidence="7" key="1">
    <citation type="submission" date="2019-03" db="EMBL/GenBank/DDBJ databases">
        <title>Single cell metagenomics reveals metabolic interactions within the superorganism composed of flagellate Streblomastix strix and complex community of Bacteroidetes bacteria on its surface.</title>
        <authorList>
            <person name="Treitli S.C."/>
            <person name="Kolisko M."/>
            <person name="Husnik F."/>
            <person name="Keeling P."/>
            <person name="Hampl V."/>
        </authorList>
    </citation>
    <scope>NUCLEOTIDE SEQUENCE</scope>
    <source>
        <strain evidence="7">STM</strain>
    </source>
</reference>
<dbReference type="Gene3D" id="1.20.1600.10">
    <property type="entry name" value="Outer membrane efflux proteins (OEP)"/>
    <property type="match status" value="1"/>
</dbReference>
<name>A0A5J4S461_9ZZZZ</name>
<feature type="non-terminal residue" evidence="7">
    <location>
        <position position="167"/>
    </location>
</feature>
<keyword evidence="4" id="KW-0812">Transmembrane</keyword>
<dbReference type="Pfam" id="PF02321">
    <property type="entry name" value="OEP"/>
    <property type="match status" value="1"/>
</dbReference>
<dbReference type="SUPFAM" id="SSF56954">
    <property type="entry name" value="Outer membrane efflux proteins (OEP)"/>
    <property type="match status" value="1"/>
</dbReference>
<evidence type="ECO:0000256" key="4">
    <source>
        <dbReference type="ARBA" id="ARBA00022692"/>
    </source>
</evidence>
<evidence type="ECO:0008006" key="8">
    <source>
        <dbReference type="Google" id="ProtNLM"/>
    </source>
</evidence>
<dbReference type="EMBL" id="SNRY01000428">
    <property type="protein sequence ID" value="KAA6340859.1"/>
    <property type="molecule type" value="Genomic_DNA"/>
</dbReference>
<dbReference type="AlphaFoldDB" id="A0A5J4S461"/>
<keyword evidence="3" id="KW-1134">Transmembrane beta strand</keyword>
<dbReference type="GO" id="GO:1990281">
    <property type="term" value="C:efflux pump complex"/>
    <property type="evidence" value="ECO:0007669"/>
    <property type="project" value="TreeGrafter"/>
</dbReference>
<evidence type="ECO:0000256" key="3">
    <source>
        <dbReference type="ARBA" id="ARBA00022452"/>
    </source>
</evidence>
<evidence type="ECO:0000256" key="6">
    <source>
        <dbReference type="ARBA" id="ARBA00023237"/>
    </source>
</evidence>
<keyword evidence="5" id="KW-0472">Membrane</keyword>
<dbReference type="PANTHER" id="PTHR30026">
    <property type="entry name" value="OUTER MEMBRANE PROTEIN TOLC"/>
    <property type="match status" value="1"/>
</dbReference>
<comment type="subcellular location">
    <subcellularLocation>
        <location evidence="1">Cell outer membrane</location>
    </subcellularLocation>
</comment>
<evidence type="ECO:0000256" key="2">
    <source>
        <dbReference type="ARBA" id="ARBA00022448"/>
    </source>
</evidence>
<comment type="caution">
    <text evidence="7">The sequence shown here is derived from an EMBL/GenBank/DDBJ whole genome shotgun (WGS) entry which is preliminary data.</text>
</comment>
<dbReference type="InterPro" id="IPR003423">
    <property type="entry name" value="OMP_efflux"/>
</dbReference>
<protein>
    <recommendedName>
        <fullName evidence="8">TolC family protein</fullName>
    </recommendedName>
</protein>
<evidence type="ECO:0000256" key="1">
    <source>
        <dbReference type="ARBA" id="ARBA00004442"/>
    </source>
</evidence>
<evidence type="ECO:0000313" key="7">
    <source>
        <dbReference type="EMBL" id="KAA6340859.1"/>
    </source>
</evidence>
<gene>
    <name evidence="7" type="ORF">EZS27_011310</name>
</gene>